<keyword evidence="6" id="KW-1185">Reference proteome</keyword>
<sequence>MNKLLLYFFFLCFAFNALAQEPAKLHLTEKDGLPDIEFYNVIEDSKKFIWLAADKGFFRYDGKNYQSFTNSKQKGNSVFGPYEDALGRVWCNNISGQFFYVSGNTMHHFIDLSEELKGELAEFIVTDSQLIIFIRHNIFLVDLETKAIQKSFNKKVEIGKPYKNNEGYLYTEDCKIVKTDLQFKNKHYLPVIIFKNFERPKGVSRLINIVKNDSLAFYFFSQYDKNNLFTFDEKSGISQKIKLPKTLENRIIVHVFLHNDQVWFSTDFGLFICQLKNQELVLLNTFFSSKYVTKVLKDSFNNFWITTKGDGIYIYPNINVLNYNLAFADKSVSEIEKLNDSTLIFGTNKGYVGLINVNSGKVKPIDTTAYRVSNIFYEEESNVAIISKEDRTLIYNFRDKILTQVDNETKGAKDIDFGNGKFCISIYNSFGFIDETFQKIEVFIPKRSYANHFSKTNNVFYNASVDGLFSIKENKNIKAINDNGNPIFVKSITQTKAGAIWVSTFKNGVYQIENDEIVNHFTVKDGLLSNKITHIQGDDNSLWIVTEKGIQLLDLNSKIFKTLTMQNGIPSYRIMDIEPVGDHVFFASNEGLFSVNKKTTFNTTITPEVYFTAVDVNFKNQEFLPAYNLSHNQNSIKIAFNTNGFKSHEHTKYQYRLIGENDNWQTTEDLVNTVNYNGLPSGNYTFQVKIANSNSTVKCIDFNIAKPFWRTWWFYALVGAVLASLLYAFYRRKINKLTREQNAKLQNEMMSRQLVLSQLENLRSQMNPHFIFNALNSIQEYIVLNEKDLASSFLIKFSRLMRIYLDHSQQDQVLLSEEISALNIYLELEKNRFEDALDYEIAISKDLKTNQIKIPSLFIQPYVENALKHGLLHKKSHRKLDVTFKLDDSKTKFLCIIKDNGIGVEASARLNENRNPQHRSFATSANKKRVELLNHKRKHKIEVVTESKSYAEDSGTTVTIIIPLNR</sequence>
<evidence type="ECO:0000313" key="6">
    <source>
        <dbReference type="Proteomes" id="UP001149142"/>
    </source>
</evidence>
<gene>
    <name evidence="5" type="ORF">OOZ35_07525</name>
</gene>
<proteinExistence type="predicted"/>
<dbReference type="Gene3D" id="3.30.565.10">
    <property type="entry name" value="Histidine kinase-like ATPase, C-terminal domain"/>
    <property type="match status" value="1"/>
</dbReference>
<dbReference type="SUPFAM" id="SSF55874">
    <property type="entry name" value="ATPase domain of HSP90 chaperone/DNA topoisomerase II/histidine kinase"/>
    <property type="match status" value="1"/>
</dbReference>
<name>A0ABT4RZU8_9FLAO</name>
<evidence type="ECO:0000259" key="3">
    <source>
        <dbReference type="Pfam" id="PF06580"/>
    </source>
</evidence>
<feature type="domain" description="Signal transduction histidine kinase internal region" evidence="3">
    <location>
        <begin position="758"/>
        <end position="837"/>
    </location>
</feature>
<evidence type="ECO:0000313" key="5">
    <source>
        <dbReference type="EMBL" id="MDA0177334.1"/>
    </source>
</evidence>
<dbReference type="GO" id="GO:0016301">
    <property type="term" value="F:kinase activity"/>
    <property type="evidence" value="ECO:0007669"/>
    <property type="project" value="UniProtKB-KW"/>
</dbReference>
<dbReference type="Proteomes" id="UP001149142">
    <property type="component" value="Unassembled WGS sequence"/>
</dbReference>
<protein>
    <submittedName>
        <fullName evidence="5">Histidine kinase</fullName>
    </submittedName>
</protein>
<keyword evidence="5" id="KW-0808">Transferase</keyword>
<comment type="caution">
    <text evidence="5">The sequence shown here is derived from an EMBL/GenBank/DDBJ whole genome shotgun (WGS) entry which is preliminary data.</text>
</comment>
<keyword evidence="1" id="KW-1133">Transmembrane helix</keyword>
<dbReference type="Pfam" id="PF07495">
    <property type="entry name" value="Y_Y_Y"/>
    <property type="match status" value="1"/>
</dbReference>
<feature type="domain" description="Two component regulator three Y" evidence="4">
    <location>
        <begin position="647"/>
        <end position="696"/>
    </location>
</feature>
<keyword evidence="1" id="KW-0472">Membrane</keyword>
<dbReference type="RefSeq" id="WP_270005411.1">
    <property type="nucleotide sequence ID" value="NZ_JAPFGC010000002.1"/>
</dbReference>
<dbReference type="InterPro" id="IPR050640">
    <property type="entry name" value="Bact_2-comp_sensor_kinase"/>
</dbReference>
<evidence type="ECO:0000259" key="4">
    <source>
        <dbReference type="Pfam" id="PF07495"/>
    </source>
</evidence>
<accession>A0ABT4RZU8</accession>
<dbReference type="InterPro" id="IPR036890">
    <property type="entry name" value="HATPase_C_sf"/>
</dbReference>
<evidence type="ECO:0000256" key="1">
    <source>
        <dbReference type="SAM" id="Phobius"/>
    </source>
</evidence>
<organism evidence="5 6">
    <name type="scientific">Mesoflavibacter profundi</name>
    <dbReference type="NCBI Taxonomy" id="2708110"/>
    <lineage>
        <taxon>Bacteria</taxon>
        <taxon>Pseudomonadati</taxon>
        <taxon>Bacteroidota</taxon>
        <taxon>Flavobacteriia</taxon>
        <taxon>Flavobacteriales</taxon>
        <taxon>Flavobacteriaceae</taxon>
        <taxon>Mesoflavibacter</taxon>
    </lineage>
</organism>
<dbReference type="PANTHER" id="PTHR34220:SF7">
    <property type="entry name" value="SENSOR HISTIDINE KINASE YPDA"/>
    <property type="match status" value="1"/>
</dbReference>
<evidence type="ECO:0000256" key="2">
    <source>
        <dbReference type="SAM" id="SignalP"/>
    </source>
</evidence>
<keyword evidence="2" id="KW-0732">Signal</keyword>
<dbReference type="PANTHER" id="PTHR34220">
    <property type="entry name" value="SENSOR HISTIDINE KINASE YPDA"/>
    <property type="match status" value="1"/>
</dbReference>
<dbReference type="InterPro" id="IPR010559">
    <property type="entry name" value="Sig_transdc_His_kin_internal"/>
</dbReference>
<dbReference type="InterPro" id="IPR013783">
    <property type="entry name" value="Ig-like_fold"/>
</dbReference>
<dbReference type="SUPFAM" id="SSF63829">
    <property type="entry name" value="Calcium-dependent phosphotriesterase"/>
    <property type="match status" value="1"/>
</dbReference>
<feature type="transmembrane region" description="Helical" evidence="1">
    <location>
        <begin position="712"/>
        <end position="730"/>
    </location>
</feature>
<dbReference type="InterPro" id="IPR015943">
    <property type="entry name" value="WD40/YVTN_repeat-like_dom_sf"/>
</dbReference>
<dbReference type="Gene3D" id="2.60.40.10">
    <property type="entry name" value="Immunoglobulins"/>
    <property type="match status" value="1"/>
</dbReference>
<keyword evidence="1" id="KW-0812">Transmembrane</keyword>
<dbReference type="Gene3D" id="2.130.10.10">
    <property type="entry name" value="YVTN repeat-like/Quinoprotein amine dehydrogenase"/>
    <property type="match status" value="3"/>
</dbReference>
<dbReference type="Pfam" id="PF06580">
    <property type="entry name" value="His_kinase"/>
    <property type="match status" value="1"/>
</dbReference>
<feature type="signal peptide" evidence="2">
    <location>
        <begin position="1"/>
        <end position="19"/>
    </location>
</feature>
<reference evidence="5" key="1">
    <citation type="submission" date="2022-11" db="EMBL/GenBank/DDBJ databases">
        <title>Refractory cell wall polysaccharides provide important carbon source for microbial heterotrophs in the hadal ocean.</title>
        <authorList>
            <person name="Zhu X."/>
        </authorList>
    </citation>
    <scope>NUCLEOTIDE SEQUENCE</scope>
    <source>
        <strain evidence="5">MTRN7</strain>
    </source>
</reference>
<dbReference type="InterPro" id="IPR011123">
    <property type="entry name" value="Y_Y_Y"/>
</dbReference>
<feature type="chain" id="PRO_5047176565" evidence="2">
    <location>
        <begin position="20"/>
        <end position="966"/>
    </location>
</feature>
<dbReference type="EMBL" id="JAPFGC010000002">
    <property type="protein sequence ID" value="MDA0177334.1"/>
    <property type="molecule type" value="Genomic_DNA"/>
</dbReference>
<keyword evidence="5" id="KW-0418">Kinase</keyword>